<reference evidence="3 4" key="1">
    <citation type="submission" date="2019-02" db="EMBL/GenBank/DDBJ databases">
        <title>Pedobacter sp. RP-3-21 sp. nov., isolated from Arctic soil.</title>
        <authorList>
            <person name="Dahal R.H."/>
        </authorList>
    </citation>
    <scope>NUCLEOTIDE SEQUENCE [LARGE SCALE GENOMIC DNA]</scope>
    <source>
        <strain evidence="3 4">RP-3-21</strain>
    </source>
</reference>
<keyword evidence="1" id="KW-0812">Transmembrane</keyword>
<protein>
    <submittedName>
        <fullName evidence="3">MBL fold metallo-hydrolase</fullName>
    </submittedName>
</protein>
<keyword evidence="1" id="KW-0472">Membrane</keyword>
<dbReference type="EMBL" id="SJSO01000015">
    <property type="protein sequence ID" value="TCD24808.1"/>
    <property type="molecule type" value="Genomic_DNA"/>
</dbReference>
<keyword evidence="4" id="KW-1185">Reference proteome</keyword>
<dbReference type="GO" id="GO:0016787">
    <property type="term" value="F:hydrolase activity"/>
    <property type="evidence" value="ECO:0007669"/>
    <property type="project" value="UniProtKB-KW"/>
</dbReference>
<evidence type="ECO:0000313" key="4">
    <source>
        <dbReference type="Proteomes" id="UP000293925"/>
    </source>
</evidence>
<comment type="caution">
    <text evidence="3">The sequence shown here is derived from an EMBL/GenBank/DDBJ whole genome shotgun (WGS) entry which is preliminary data.</text>
</comment>
<dbReference type="InterPro" id="IPR036866">
    <property type="entry name" value="RibonucZ/Hydroxyglut_hydro"/>
</dbReference>
<evidence type="ECO:0000259" key="2">
    <source>
        <dbReference type="Pfam" id="PF12706"/>
    </source>
</evidence>
<dbReference type="Gene3D" id="3.60.15.10">
    <property type="entry name" value="Ribonuclease Z/Hydroxyacylglutathione hydrolase-like"/>
    <property type="match status" value="1"/>
</dbReference>
<dbReference type="OrthoDB" id="9805728at2"/>
<keyword evidence="1" id="KW-1133">Transmembrane helix</keyword>
<gene>
    <name evidence="3" type="ORF">EZ456_17135</name>
</gene>
<dbReference type="Pfam" id="PF12706">
    <property type="entry name" value="Lactamase_B_2"/>
    <property type="match status" value="1"/>
</dbReference>
<feature type="domain" description="Metallo-beta-lactamase" evidence="2">
    <location>
        <begin position="123"/>
        <end position="319"/>
    </location>
</feature>
<proteinExistence type="predicted"/>
<evidence type="ECO:0000256" key="1">
    <source>
        <dbReference type="SAM" id="Phobius"/>
    </source>
</evidence>
<accession>A0A4R0PUN4</accession>
<dbReference type="GO" id="GO:0005737">
    <property type="term" value="C:cytoplasm"/>
    <property type="evidence" value="ECO:0007669"/>
    <property type="project" value="TreeGrafter"/>
</dbReference>
<dbReference type="PANTHER" id="PTHR15032:SF4">
    <property type="entry name" value="N-ACYL-PHOSPHATIDYLETHANOLAMINE-HYDROLYZING PHOSPHOLIPASE D"/>
    <property type="match status" value="1"/>
</dbReference>
<dbReference type="SUPFAM" id="SSF56281">
    <property type="entry name" value="Metallo-hydrolase/oxidoreductase"/>
    <property type="match status" value="1"/>
</dbReference>
<dbReference type="InterPro" id="IPR001279">
    <property type="entry name" value="Metallo-B-lactamas"/>
</dbReference>
<dbReference type="PANTHER" id="PTHR15032">
    <property type="entry name" value="N-ACYL-PHOSPHATIDYLETHANOLAMINE-HYDROLYZING PHOSPHOLIPASE D"/>
    <property type="match status" value="1"/>
</dbReference>
<name>A0A4R0PUN4_9SPHI</name>
<evidence type="ECO:0000313" key="3">
    <source>
        <dbReference type="EMBL" id="TCD24808.1"/>
    </source>
</evidence>
<feature type="transmembrane region" description="Helical" evidence="1">
    <location>
        <begin position="6"/>
        <end position="31"/>
    </location>
</feature>
<dbReference type="Proteomes" id="UP000293925">
    <property type="component" value="Unassembled WGS sequence"/>
</dbReference>
<keyword evidence="3" id="KW-0378">Hydrolase</keyword>
<dbReference type="AlphaFoldDB" id="A0A4R0PUN4"/>
<organism evidence="3 4">
    <name type="scientific">Pedobacter psychrodurus</name>
    <dbReference type="NCBI Taxonomy" id="2530456"/>
    <lineage>
        <taxon>Bacteria</taxon>
        <taxon>Pseudomonadati</taxon>
        <taxon>Bacteroidota</taxon>
        <taxon>Sphingobacteriia</taxon>
        <taxon>Sphingobacteriales</taxon>
        <taxon>Sphingobacteriaceae</taxon>
        <taxon>Pedobacter</taxon>
    </lineage>
</organism>
<sequence length="371" mass="42204">MVLFLIEMIAVYIVLFLVVMFFIITNIPVFGRLPKDLRLEKIHQLPNYKDGALQNQSITPMQPEGVSFLKVLNAFLFEKHPNKAPDKALPFIAPNLNGKPKSDAPEIIWFGHSSYLIKVEGLRILVDPIFSKTPSPFSFIGSKAFLGTDVVKAEEFKNIDILIITHDHYDHLDYNSILKIALQVKTIVTSLGVGEHLEKWGIKADKINELRWNESLTLFNSLVLTAVPARHFTGRKFKRNQTLWSAFVLSTAKYKLFLGGDSGYDTHFAKIGEEFGPFDLALLECGQYNAYWPYIHMFPEETVQAAIDLKAKVLMPVHWGKFSLAMHPWNEPIKRVVLAAAAKQLPLVTPKLGETIIITEYLPTENWWLEE</sequence>